<dbReference type="Proteomes" id="UP000568556">
    <property type="component" value="Unassembled WGS sequence"/>
</dbReference>
<evidence type="ECO:0000256" key="3">
    <source>
        <dbReference type="ARBA" id="ARBA00022525"/>
    </source>
</evidence>
<evidence type="ECO:0000313" key="8">
    <source>
        <dbReference type="Proteomes" id="UP000568556"/>
    </source>
</evidence>
<dbReference type="PANTHER" id="PTHR12015">
    <property type="entry name" value="SMALL INDUCIBLE CYTOKINE A"/>
    <property type="match status" value="1"/>
</dbReference>
<gene>
    <name evidence="7" type="primary">Ccl4_0</name>
    <name evidence="7" type="ORF">CHOACU_R00181</name>
</gene>
<evidence type="ECO:0000256" key="1">
    <source>
        <dbReference type="ARBA" id="ARBA00004613"/>
    </source>
</evidence>
<dbReference type="GO" id="GO:0008009">
    <property type="term" value="F:chemokine activity"/>
    <property type="evidence" value="ECO:0007669"/>
    <property type="project" value="InterPro"/>
</dbReference>
<dbReference type="GO" id="GO:0006955">
    <property type="term" value="P:immune response"/>
    <property type="evidence" value="ECO:0007669"/>
    <property type="project" value="InterPro"/>
</dbReference>
<proteinExistence type="predicted"/>
<accession>A0A7L0U063</accession>
<organism evidence="7 8">
    <name type="scientific">Chordeiles acutipennis</name>
    <name type="common">Lesser nighthawk</name>
    <name type="synonym">Caprimulgus acutipennis</name>
    <dbReference type="NCBI Taxonomy" id="118183"/>
    <lineage>
        <taxon>Eukaryota</taxon>
        <taxon>Metazoa</taxon>
        <taxon>Chordata</taxon>
        <taxon>Craniata</taxon>
        <taxon>Vertebrata</taxon>
        <taxon>Euteleostomi</taxon>
        <taxon>Archelosauria</taxon>
        <taxon>Archosauria</taxon>
        <taxon>Dinosauria</taxon>
        <taxon>Saurischia</taxon>
        <taxon>Theropoda</taxon>
        <taxon>Coelurosauria</taxon>
        <taxon>Aves</taxon>
        <taxon>Neognathae</taxon>
        <taxon>Neoaves</taxon>
        <taxon>Strisores</taxon>
        <taxon>Caprimulgiformes</taxon>
        <taxon>Caprimulgidae</taxon>
        <taxon>Chordeilinae</taxon>
        <taxon>Chordeiles</taxon>
    </lineage>
</organism>
<feature type="signal peptide" evidence="5">
    <location>
        <begin position="1"/>
        <end position="23"/>
    </location>
</feature>
<dbReference type="PANTHER" id="PTHR12015:SF183">
    <property type="entry name" value="C-C MOTIF CHEMOKINE 3"/>
    <property type="match status" value="1"/>
</dbReference>
<feature type="non-terminal residue" evidence="7">
    <location>
        <position position="1"/>
    </location>
</feature>
<name>A0A7L0U063_CHOAC</name>
<keyword evidence="3" id="KW-0964">Secreted</keyword>
<dbReference type="InterPro" id="IPR036048">
    <property type="entry name" value="Interleukin_8-like_sf"/>
</dbReference>
<protein>
    <submittedName>
        <fullName evidence="7">CCL4 protein</fullName>
    </submittedName>
</protein>
<keyword evidence="2" id="KW-0202">Cytokine</keyword>
<dbReference type="InterPro" id="IPR001811">
    <property type="entry name" value="Chemokine_IL8-like_dom"/>
</dbReference>
<reference evidence="7 8" key="1">
    <citation type="submission" date="2019-09" db="EMBL/GenBank/DDBJ databases">
        <title>Bird 10,000 Genomes (B10K) Project - Family phase.</title>
        <authorList>
            <person name="Zhang G."/>
        </authorList>
    </citation>
    <scope>NUCLEOTIDE SEQUENCE [LARGE SCALE GENOMIC DNA]</scope>
    <source>
        <strain evidence="7">B10K-DU-008-62</strain>
        <tissue evidence="7">Mixed tissue sample</tissue>
    </source>
</reference>
<feature type="chain" id="PRO_5029593761" evidence="5">
    <location>
        <begin position="24"/>
        <end position="97"/>
    </location>
</feature>
<dbReference type="SUPFAM" id="SSF54117">
    <property type="entry name" value="Interleukin 8-like chemokines"/>
    <property type="match status" value="1"/>
</dbReference>
<keyword evidence="8" id="KW-1185">Reference proteome</keyword>
<dbReference type="Gene3D" id="2.40.50.40">
    <property type="match status" value="1"/>
</dbReference>
<dbReference type="EMBL" id="VXAQ01000278">
    <property type="protein sequence ID" value="NXL60304.1"/>
    <property type="molecule type" value="Genomic_DNA"/>
</dbReference>
<evidence type="ECO:0000259" key="6">
    <source>
        <dbReference type="SMART" id="SM00199"/>
    </source>
</evidence>
<dbReference type="OrthoDB" id="9834099at2759"/>
<feature type="non-terminal residue" evidence="7">
    <location>
        <position position="97"/>
    </location>
</feature>
<evidence type="ECO:0000313" key="7">
    <source>
        <dbReference type="EMBL" id="NXL60304.1"/>
    </source>
</evidence>
<dbReference type="AlphaFoldDB" id="A0A7L0U063"/>
<comment type="caution">
    <text evidence="7">The sequence shown here is derived from an EMBL/GenBank/DDBJ whole genome shotgun (WGS) entry which is preliminary data.</text>
</comment>
<feature type="domain" description="Chemokine interleukin-8-like" evidence="6">
    <location>
        <begin position="31"/>
        <end position="90"/>
    </location>
</feature>
<dbReference type="Pfam" id="PF00048">
    <property type="entry name" value="IL8"/>
    <property type="match status" value="1"/>
</dbReference>
<evidence type="ECO:0000256" key="5">
    <source>
        <dbReference type="SAM" id="SignalP"/>
    </source>
</evidence>
<comment type="subcellular location">
    <subcellularLocation>
        <location evidence="1">Secreted</location>
    </subcellularLocation>
</comment>
<dbReference type="SMART" id="SM00199">
    <property type="entry name" value="SCY"/>
    <property type="match status" value="1"/>
</dbReference>
<sequence length="97" mass="11200">MKVFSLILLTLLLLAALWTGSQGISFRSPGHSTCCYKEMFVRQKIPASLIRSYQMTPSHCSRKAVRVELRKTKVCVNPEEDWFQQYLRQKESTNTST</sequence>
<evidence type="ECO:0000256" key="4">
    <source>
        <dbReference type="ARBA" id="ARBA00022729"/>
    </source>
</evidence>
<evidence type="ECO:0000256" key="2">
    <source>
        <dbReference type="ARBA" id="ARBA00022514"/>
    </source>
</evidence>
<keyword evidence="4 5" id="KW-0732">Signal</keyword>
<dbReference type="GO" id="GO:0005615">
    <property type="term" value="C:extracellular space"/>
    <property type="evidence" value="ECO:0007669"/>
    <property type="project" value="UniProtKB-KW"/>
</dbReference>
<dbReference type="InterPro" id="IPR039809">
    <property type="entry name" value="Chemokine_b/g/d"/>
</dbReference>